<dbReference type="EMBL" id="AMYD01001230">
    <property type="protein sequence ID" value="EQB54083.1"/>
    <property type="molecule type" value="Genomic_DNA"/>
</dbReference>
<evidence type="ECO:0000259" key="1">
    <source>
        <dbReference type="Pfam" id="PF06985"/>
    </source>
</evidence>
<dbReference type="OrthoDB" id="5362512at2759"/>
<dbReference type="Proteomes" id="UP000015530">
    <property type="component" value="Unassembled WGS sequence"/>
</dbReference>
<comment type="caution">
    <text evidence="2">The sequence shown here is derived from an EMBL/GenBank/DDBJ whole genome shotgun (WGS) entry which is preliminary data.</text>
</comment>
<evidence type="ECO:0000313" key="2">
    <source>
        <dbReference type="EMBL" id="EQB54083.1"/>
    </source>
</evidence>
<dbReference type="PANTHER" id="PTHR33112:SF11">
    <property type="entry name" value="HETEROKARYON INCOMPATIBILITY DOMAIN-CONTAINING PROTEIN"/>
    <property type="match status" value="1"/>
</dbReference>
<dbReference type="HOGENOM" id="CLU_002639_3_0_1"/>
<dbReference type="Pfam" id="PF06985">
    <property type="entry name" value="HET"/>
    <property type="match status" value="1"/>
</dbReference>
<dbReference type="STRING" id="1237896.T0KNI7"/>
<accession>T0KNI7</accession>
<dbReference type="OMA" id="NCAGSHE"/>
<dbReference type="InterPro" id="IPR010730">
    <property type="entry name" value="HET"/>
</dbReference>
<dbReference type="AlphaFoldDB" id="T0KNI7"/>
<sequence length="674" mass="77441">MVCAVCQTAISSMDFANENMGEKAPHHPSLESLRRSTEAGCHICTTFWALHSSKLRKPSDDVDAELDCEFDTTSLLFHGNWPYGGFLAERIGVCPNFKGRNSSWEDEAVFFLSRKNPEFQCKELPQRTDSESTFSIAKQWIDRCIKEHKRCNPPPQKDAARFPTRLLDCGDPNDPAAHVRLVISAEESTAEPFMTLSHCWGSSDCLVLTTYNMEAFRREIPADQLPQLYRDAISATRRLGVRYLWIDSLCIIQRGDDKADWLVESTLMDQVYSNSYCNIAAVDAQDANQSLFTSRNTKAFTPQIVQGTYDGSVGEYKVSAFQGFMQHLNDSAINNRGWVFQERTLSPRVLYFGQWQIAWECCSRQTTEGFESFDNHEAYSNVVTFHLMEPDTAGYRLSWWNFVDKYSTCALTFPQDRLLAMSAIAKRIRSFTGDEYVAGLWRSTLEQDLMWRTVRESKPSEAFALSARREEDAARSVYIAPSWSWAGPGKGTSRVVRHRYIDLDSTEALCSVHDVHLEYVTGDTTGLLRSGYLRVWGRLRRVEMLRMGPFSEDKWMKVYKWKIYIGGELIETMAPIKVYLDSPTTTAFDSQDTPTTRYYLPMFKSTSPWTVWMLLLEVNDSQKGVYRRIGTMKVSKYSWKDVDEMDPRLLASQEDEESFPREEYRDGKHLIRIV</sequence>
<evidence type="ECO:0000313" key="3">
    <source>
        <dbReference type="Proteomes" id="UP000015530"/>
    </source>
</evidence>
<dbReference type="PANTHER" id="PTHR33112">
    <property type="entry name" value="DOMAIN PROTEIN, PUTATIVE-RELATED"/>
    <property type="match status" value="1"/>
</dbReference>
<name>T0KNI7_COLGC</name>
<protein>
    <submittedName>
        <fullName evidence="2">Heterokaryon incompatibility protein</fullName>
    </submittedName>
</protein>
<reference evidence="3" key="1">
    <citation type="journal article" date="2013" name="Mol. Plant Microbe Interact.">
        <title>Global aspects of pacC regulation of pathogenicity genes in Colletotrichum gloeosporioides as revealed by transcriptome analysis.</title>
        <authorList>
            <person name="Alkan N."/>
            <person name="Meng X."/>
            <person name="Friedlander G."/>
            <person name="Reuveni E."/>
            <person name="Sukno S."/>
            <person name="Sherman A."/>
            <person name="Thon M."/>
            <person name="Fluhr R."/>
            <person name="Prusky D."/>
        </authorList>
    </citation>
    <scope>NUCLEOTIDE SEQUENCE [LARGE SCALE GENOMIC DNA]</scope>
    <source>
        <strain evidence="3">Cg-14</strain>
    </source>
</reference>
<feature type="domain" description="Heterokaryon incompatibility" evidence="1">
    <location>
        <begin position="193"/>
        <end position="342"/>
    </location>
</feature>
<proteinExistence type="predicted"/>
<organism evidence="2 3">
    <name type="scientific">Colletotrichum gloeosporioides (strain Cg-14)</name>
    <name type="common">Anthracnose fungus</name>
    <name type="synonym">Glomerella cingulata</name>
    <dbReference type="NCBI Taxonomy" id="1237896"/>
    <lineage>
        <taxon>Eukaryota</taxon>
        <taxon>Fungi</taxon>
        <taxon>Dikarya</taxon>
        <taxon>Ascomycota</taxon>
        <taxon>Pezizomycotina</taxon>
        <taxon>Sordariomycetes</taxon>
        <taxon>Hypocreomycetidae</taxon>
        <taxon>Glomerellales</taxon>
        <taxon>Glomerellaceae</taxon>
        <taxon>Colletotrichum</taxon>
        <taxon>Colletotrichum gloeosporioides species complex</taxon>
    </lineage>
</organism>
<gene>
    <name evidence="2" type="ORF">CGLO_06123</name>
</gene>